<dbReference type="AlphaFoldDB" id="Q9U3M3"/>
<protein>
    <submittedName>
        <fullName evidence="7">G-protein coupled receptors family 1 profile domain-containing protein</fullName>
    </submittedName>
</protein>
<evidence type="ECO:0000256" key="1">
    <source>
        <dbReference type="ARBA" id="ARBA00004370"/>
    </source>
</evidence>
<feature type="transmembrane region" description="Helical" evidence="5">
    <location>
        <begin position="38"/>
        <end position="56"/>
    </location>
</feature>
<dbReference type="InterPro" id="IPR017452">
    <property type="entry name" value="GPCR_Rhodpsn_7TM"/>
</dbReference>
<dbReference type="Proteomes" id="UP000001940">
    <property type="component" value="Chromosome V"/>
</dbReference>
<keyword evidence="3 5" id="KW-1133">Transmembrane helix</keyword>
<feature type="transmembrane region" description="Helical" evidence="5">
    <location>
        <begin position="131"/>
        <end position="151"/>
    </location>
</feature>
<dbReference type="PANTHER" id="PTHR46846">
    <property type="entry name" value="SERPENTINE RECEPTOR, CLASS W-RELATED"/>
    <property type="match status" value="1"/>
</dbReference>
<feature type="transmembrane region" description="Helical" evidence="5">
    <location>
        <begin position="163"/>
        <end position="181"/>
    </location>
</feature>
<evidence type="ECO:0000313" key="9">
    <source>
        <dbReference type="WormBase" id="C41G6.15"/>
    </source>
</evidence>
<dbReference type="InParanoid" id="Q9U3M3"/>
<sequence length="368" mass="42289">MPKPTTTSISDYEYIAPDDDYYQSIFFLTAEYSIKANFYLQAPTIIVNLFHLIVLFQKELRSSSVYILMIGICISDIISTSINFYSKAGELGYVPMIFTGTSGYSCIRSDYMGVNLGEELVTTASQISRRLFSWLAVVMAIIRLISVMFPMSERVDTLTSPQGSVITLIICATFWTLYSTWKFTFYRVFWLPDNAVESCKLYGPQFITPEYVLAAPVKMDRMMIDWRIVEFFVNVSSAVIYPLLTVSLLIALRQIKKRRQNLQRKENEPADNTTKLILFMTIIFTFSEGLSGFSAFFIYHIETIAIHYPDLISTAVALEFPIAVLRTFNAFSHFFVCFLLSSQYRDVVKSLFTVRKKANQVLFHRRSL</sequence>
<dbReference type="OrthoDB" id="5830285at2759"/>
<evidence type="ECO:0000256" key="3">
    <source>
        <dbReference type="ARBA" id="ARBA00022989"/>
    </source>
</evidence>
<dbReference type="CTD" id="183390"/>
<evidence type="ECO:0000256" key="5">
    <source>
        <dbReference type="SAM" id="Phobius"/>
    </source>
</evidence>
<dbReference type="GO" id="GO:0016020">
    <property type="term" value="C:membrane"/>
    <property type="evidence" value="ECO:0007669"/>
    <property type="project" value="UniProtKB-SubCell"/>
</dbReference>
<feature type="transmembrane region" description="Helical" evidence="5">
    <location>
        <begin position="231"/>
        <end position="255"/>
    </location>
</feature>
<keyword evidence="4 5" id="KW-0472">Membrane</keyword>
<feature type="domain" description="G-protein coupled receptors family 1 profile" evidence="6">
    <location>
        <begin position="47"/>
        <end position="286"/>
    </location>
</feature>
<dbReference type="PaxDb" id="6239-C41G6.15"/>
<keyword evidence="7" id="KW-0675">Receptor</keyword>
<dbReference type="EMBL" id="BX284605">
    <property type="protein sequence ID" value="CAB60284.1"/>
    <property type="molecule type" value="Genomic_DNA"/>
</dbReference>
<dbReference type="PhylomeDB" id="Q9U3M3"/>
<dbReference type="OMA" id="IYHIETI"/>
<dbReference type="Pfam" id="PF10324">
    <property type="entry name" value="7TM_GPCR_Srw"/>
    <property type="match status" value="1"/>
</dbReference>
<dbReference type="RefSeq" id="NP_506767.1">
    <property type="nucleotide sequence ID" value="NM_074366.1"/>
</dbReference>
<dbReference type="WormBase" id="C41G6.15">
    <property type="protein sequence ID" value="CE23589"/>
    <property type="gene ID" value="WBGene00005760"/>
    <property type="gene designation" value="srw-13"/>
</dbReference>
<proteinExistence type="predicted"/>
<dbReference type="UCSC" id="C41G6.15">
    <property type="organism name" value="c. elegans"/>
</dbReference>
<evidence type="ECO:0000313" key="7">
    <source>
        <dbReference type="EMBL" id="CAB60284.1"/>
    </source>
</evidence>
<feature type="transmembrane region" description="Helical" evidence="5">
    <location>
        <begin position="276"/>
        <end position="300"/>
    </location>
</feature>
<dbReference type="PANTHER" id="PTHR46846:SF3">
    <property type="entry name" value="G-PROTEIN COUPLED RECEPTORS FAMILY 1 PROFILE DOMAIN-CONTAINING PROTEIN-RELATED"/>
    <property type="match status" value="1"/>
</dbReference>
<evidence type="ECO:0000313" key="8">
    <source>
        <dbReference type="Proteomes" id="UP000001940"/>
    </source>
</evidence>
<keyword evidence="8" id="KW-1185">Reference proteome</keyword>
<evidence type="ECO:0000256" key="4">
    <source>
        <dbReference type="ARBA" id="ARBA00023136"/>
    </source>
</evidence>
<keyword evidence="2 5" id="KW-0812">Transmembrane</keyword>
<dbReference type="AGR" id="WB:WBGene00005760"/>
<evidence type="ECO:0000256" key="2">
    <source>
        <dbReference type="ARBA" id="ARBA00022692"/>
    </source>
</evidence>
<gene>
    <name evidence="7 9" type="primary">srw-13</name>
    <name evidence="9" type="ORF">C41G6.15</name>
    <name evidence="7" type="ORF">CELE_C41G6.15</name>
</gene>
<dbReference type="FunCoup" id="Q9U3M3">
    <property type="interactions" value="1"/>
</dbReference>
<dbReference type="GeneID" id="183390"/>
<reference evidence="7 8" key="1">
    <citation type="journal article" date="1998" name="Science">
        <title>Genome sequence of the nematode C. elegans: a platform for investigating biology.</title>
        <authorList>
            <consortium name="The C. elegans sequencing consortium"/>
            <person name="Sulson J.E."/>
            <person name="Waterston R."/>
        </authorList>
    </citation>
    <scope>NUCLEOTIDE SEQUENCE [LARGE SCALE GENOMIC DNA]</scope>
    <source>
        <strain evidence="7 8">Bristol N2</strain>
    </source>
</reference>
<name>Q9U3M3_CAEEL</name>
<dbReference type="Gene3D" id="1.20.1070.10">
    <property type="entry name" value="Rhodopsin 7-helix transmembrane proteins"/>
    <property type="match status" value="1"/>
</dbReference>
<accession>Q9U3M3</accession>
<feature type="transmembrane region" description="Helical" evidence="5">
    <location>
        <begin position="320"/>
        <end position="340"/>
    </location>
</feature>
<dbReference type="PROSITE" id="PS50262">
    <property type="entry name" value="G_PROTEIN_RECEP_F1_2"/>
    <property type="match status" value="1"/>
</dbReference>
<organism evidence="7 8">
    <name type="scientific">Caenorhabditis elegans</name>
    <dbReference type="NCBI Taxonomy" id="6239"/>
    <lineage>
        <taxon>Eukaryota</taxon>
        <taxon>Metazoa</taxon>
        <taxon>Ecdysozoa</taxon>
        <taxon>Nematoda</taxon>
        <taxon>Chromadorea</taxon>
        <taxon>Rhabditida</taxon>
        <taxon>Rhabditina</taxon>
        <taxon>Rhabditomorpha</taxon>
        <taxon>Rhabditoidea</taxon>
        <taxon>Rhabditidae</taxon>
        <taxon>Peloderinae</taxon>
        <taxon>Caenorhabditis</taxon>
    </lineage>
</organism>
<evidence type="ECO:0000259" key="6">
    <source>
        <dbReference type="PROSITE" id="PS50262"/>
    </source>
</evidence>
<dbReference type="SUPFAM" id="SSF81321">
    <property type="entry name" value="Family A G protein-coupled receptor-like"/>
    <property type="match status" value="1"/>
</dbReference>
<dbReference type="SMR" id="Q9U3M3"/>
<dbReference type="KEGG" id="cel:CELE_C41G6.15"/>
<comment type="subcellular location">
    <subcellularLocation>
        <location evidence="1">Membrane</location>
    </subcellularLocation>
</comment>
<dbReference type="GO" id="GO:0008528">
    <property type="term" value="F:G protein-coupled peptide receptor activity"/>
    <property type="evidence" value="ECO:0007669"/>
    <property type="project" value="InterPro"/>
</dbReference>
<feature type="transmembrane region" description="Helical" evidence="5">
    <location>
        <begin position="65"/>
        <end position="86"/>
    </location>
</feature>
<dbReference type="HOGENOM" id="CLU_043715_2_1_1"/>
<dbReference type="eggNOG" id="ENOG502TGHK">
    <property type="taxonomic scope" value="Eukaryota"/>
</dbReference>
<dbReference type="InterPro" id="IPR019427">
    <property type="entry name" value="7TM_GPCR_serpentine_rcpt_Srw"/>
</dbReference>